<dbReference type="GeneTree" id="ENSGT00390000017459"/>
<dbReference type="Ensembl" id="ENSOSIT00000034980.1">
    <property type="protein sequence ID" value="ENSOSIP00000033187.1"/>
    <property type="gene ID" value="ENSOSIG00000016626.1"/>
</dbReference>
<evidence type="ECO:0000313" key="8">
    <source>
        <dbReference type="Ensembl" id="ENSOSIP00000033187.1"/>
    </source>
</evidence>
<dbReference type="Proteomes" id="UP000694383">
    <property type="component" value="Unplaced"/>
</dbReference>
<reference evidence="8" key="2">
    <citation type="submission" date="2025-09" db="UniProtKB">
        <authorList>
            <consortium name="Ensembl"/>
        </authorList>
    </citation>
    <scope>IDENTIFICATION</scope>
</reference>
<name>A0A8C8DVE7_9TELE</name>
<keyword evidence="9" id="KW-1185">Reference proteome</keyword>
<evidence type="ECO:0000256" key="5">
    <source>
        <dbReference type="ARBA" id="ARBA00023242"/>
    </source>
</evidence>
<accession>A0A8C8DVE7</accession>
<evidence type="ECO:0000256" key="6">
    <source>
        <dbReference type="ARBA" id="ARBA00024695"/>
    </source>
</evidence>
<feature type="compositionally biased region" description="Basic and acidic residues" evidence="7">
    <location>
        <begin position="183"/>
        <end position="209"/>
    </location>
</feature>
<dbReference type="AlphaFoldDB" id="A0A8C8DVE7"/>
<evidence type="ECO:0000256" key="2">
    <source>
        <dbReference type="ARBA" id="ARBA00007466"/>
    </source>
</evidence>
<dbReference type="GO" id="GO:0032040">
    <property type="term" value="C:small-subunit processome"/>
    <property type="evidence" value="ECO:0007669"/>
    <property type="project" value="InterPro"/>
</dbReference>
<evidence type="ECO:0000256" key="7">
    <source>
        <dbReference type="SAM" id="MobiDB-lite"/>
    </source>
</evidence>
<proteinExistence type="inferred from homology"/>
<organism evidence="8 9">
    <name type="scientific">Oryzias sinensis</name>
    <name type="common">Chinese medaka</name>
    <dbReference type="NCBI Taxonomy" id="183150"/>
    <lineage>
        <taxon>Eukaryota</taxon>
        <taxon>Metazoa</taxon>
        <taxon>Chordata</taxon>
        <taxon>Craniata</taxon>
        <taxon>Vertebrata</taxon>
        <taxon>Euteleostomi</taxon>
        <taxon>Actinopterygii</taxon>
        <taxon>Neopterygii</taxon>
        <taxon>Teleostei</taxon>
        <taxon>Neoteleostei</taxon>
        <taxon>Acanthomorphata</taxon>
        <taxon>Ovalentaria</taxon>
        <taxon>Atherinomorphae</taxon>
        <taxon>Beloniformes</taxon>
        <taxon>Adrianichthyidae</taxon>
        <taxon>Oryziinae</taxon>
        <taxon>Oryzias</taxon>
    </lineage>
</organism>
<feature type="region of interest" description="Disordered" evidence="7">
    <location>
        <begin position="1"/>
        <end position="20"/>
    </location>
</feature>
<dbReference type="GO" id="GO:0030490">
    <property type="term" value="P:maturation of SSU-rRNA"/>
    <property type="evidence" value="ECO:0007669"/>
    <property type="project" value="TreeGrafter"/>
</dbReference>
<reference evidence="8" key="1">
    <citation type="submission" date="2025-08" db="UniProtKB">
        <authorList>
            <consortium name="Ensembl"/>
        </authorList>
    </citation>
    <scope>IDENTIFICATION</scope>
</reference>
<keyword evidence="3" id="KW-0690">Ribosome biogenesis</keyword>
<comment type="function">
    <text evidence="6">Involved in nucleolar processing of pre-18S ribosomal RNA. Has a role in the nuclear export of 40S pre-ribosomal subunit to the cytoplasm.</text>
</comment>
<evidence type="ECO:0000256" key="4">
    <source>
        <dbReference type="ARBA" id="ARBA00022552"/>
    </source>
</evidence>
<keyword evidence="4" id="KW-0698">rRNA processing</keyword>
<comment type="subcellular location">
    <subcellularLocation>
        <location evidence="1">Nucleus</location>
        <location evidence="1">Nucleolus</location>
    </subcellularLocation>
</comment>
<dbReference type="InterPro" id="IPR007276">
    <property type="entry name" value="Nop14"/>
</dbReference>
<keyword evidence="5" id="KW-0539">Nucleus</keyword>
<protein>
    <submittedName>
        <fullName evidence="8">NOP14 nucleolar protein homolog (yeast)</fullName>
    </submittedName>
</protein>
<sequence>MGKAPKKRSLADKVRKTKTNAAIKNNPFEVKINRKKFDVLGRKTKHDVGLPGVSRSKAINKRKETLLKEYKQKNKASKFVDRRLGEYDAKIAPEDKILQRFALERQRIHEKKDMYNLNEEEELTHYGQSLAEMEKFNDMVNSDDESEEKGLLSAELTASHFGGGGGGGLLRKKTSGEQQQEDGNQRAKSRQELIEELIQKSKQEKRERQVRKEEAQELTEKLDQEWKSIQALMVKKTAKAEHTDKPEEKPKLDEYDMMVRELGFEMKAQPSEKMKTPEELAKEEKEKLQKLEADRLRRMMGEEEETKAQSQTRIKTSAWNLFLSPLIFSDPFFPLVGFLFYNFIKFFFFLAPESYEDLKDLLCGHTPENQRLIVARTQKCNHPSLAVGNKLKLQKLFGFLLEYIGELALRTSPELTAVDKLLPELYALCQMSPEAAAAAVQLVLADAAHSMEEQIEVKGHAPFPTLDSLIYLKLTALLFPTSDFRHPVTTPALLYISLALTKCPVRSLQDATAGLLLCCLAVEYVSFSKRFLPELINFLTGSLHLAVRDKTSLGYTVAPPFRRAGKCSDLLVLSDPESCRSWRKKPLPLSATRCLELKSDLDRDHHRLTCLSVCLDLVKRCCLLYNDLPSFSHIFQPVGSLLSKHLSIQTIVCLLQELHREIMDAISSAPTTHRRLVFNKKKPIPLKLLTPKIVEVLDYGKKRGCTREEREKERLKHKYKKEFKGALREIRKDSRFLAREKLNEVMNRDAERKRKVKELFGSLATQEGEWKALKKRKRK</sequence>
<dbReference type="Pfam" id="PF04147">
    <property type="entry name" value="Nop14"/>
    <property type="match status" value="2"/>
</dbReference>
<evidence type="ECO:0000256" key="1">
    <source>
        <dbReference type="ARBA" id="ARBA00004604"/>
    </source>
</evidence>
<evidence type="ECO:0000313" key="9">
    <source>
        <dbReference type="Proteomes" id="UP000694383"/>
    </source>
</evidence>
<dbReference type="GO" id="GO:0030692">
    <property type="term" value="C:Noc4p-Nop14p complex"/>
    <property type="evidence" value="ECO:0007669"/>
    <property type="project" value="TreeGrafter"/>
</dbReference>
<feature type="region of interest" description="Disordered" evidence="7">
    <location>
        <begin position="157"/>
        <end position="209"/>
    </location>
</feature>
<dbReference type="PANTHER" id="PTHR23183">
    <property type="entry name" value="NOP14"/>
    <property type="match status" value="1"/>
</dbReference>
<evidence type="ECO:0000256" key="3">
    <source>
        <dbReference type="ARBA" id="ARBA00022517"/>
    </source>
</evidence>
<dbReference type="PANTHER" id="PTHR23183:SF0">
    <property type="entry name" value="NUCLEOLAR PROTEIN 14"/>
    <property type="match status" value="1"/>
</dbReference>
<comment type="similarity">
    <text evidence="2">Belongs to the NOP14 family.</text>
</comment>